<dbReference type="EMBL" id="BJUW01000006">
    <property type="protein sequence ID" value="GEK86410.1"/>
    <property type="molecule type" value="Genomic_DNA"/>
</dbReference>
<dbReference type="FunFam" id="3.40.309.10:FF:000012">
    <property type="entry name" value="Betaine aldehyde dehydrogenase"/>
    <property type="match status" value="1"/>
</dbReference>
<dbReference type="InterPro" id="IPR016161">
    <property type="entry name" value="Ald_DH/histidinol_DH"/>
</dbReference>
<feature type="active site" evidence="3">
    <location>
        <position position="259"/>
    </location>
</feature>
<dbReference type="InterPro" id="IPR016160">
    <property type="entry name" value="Ald_DH_CS_CYS"/>
</dbReference>
<keyword evidence="2 4" id="KW-0560">Oxidoreductase</keyword>
<evidence type="ECO:0000313" key="6">
    <source>
        <dbReference type="EMBL" id="GEK86410.1"/>
    </source>
</evidence>
<evidence type="ECO:0000259" key="5">
    <source>
        <dbReference type="Pfam" id="PF00171"/>
    </source>
</evidence>
<evidence type="ECO:0000256" key="3">
    <source>
        <dbReference type="PROSITE-ProRule" id="PRU10007"/>
    </source>
</evidence>
<dbReference type="Gene3D" id="3.40.309.10">
    <property type="entry name" value="Aldehyde Dehydrogenase, Chain A, domain 2"/>
    <property type="match status" value="1"/>
</dbReference>
<accession>A0A511AE19</accession>
<evidence type="ECO:0000313" key="7">
    <source>
        <dbReference type="Proteomes" id="UP000321225"/>
    </source>
</evidence>
<comment type="similarity">
    <text evidence="1 4">Belongs to the aldehyde dehydrogenase family.</text>
</comment>
<proteinExistence type="inferred from homology"/>
<dbReference type="PANTHER" id="PTHR11699">
    <property type="entry name" value="ALDEHYDE DEHYDROGENASE-RELATED"/>
    <property type="match status" value="1"/>
</dbReference>
<reference evidence="6 7" key="1">
    <citation type="submission" date="2019-07" db="EMBL/GenBank/DDBJ databases">
        <title>Whole genome shotgun sequence of Microbacterium aerolatum NBRC 103071.</title>
        <authorList>
            <person name="Hosoyama A."/>
            <person name="Uohara A."/>
            <person name="Ohji S."/>
            <person name="Ichikawa N."/>
        </authorList>
    </citation>
    <scope>NUCLEOTIDE SEQUENCE [LARGE SCALE GENOMIC DNA]</scope>
    <source>
        <strain evidence="6 7">NBRC 103071</strain>
    </source>
</reference>
<feature type="domain" description="Aldehyde dehydrogenase" evidence="5">
    <location>
        <begin position="27"/>
        <end position="488"/>
    </location>
</feature>
<dbReference type="InterPro" id="IPR016163">
    <property type="entry name" value="Ald_DH_C"/>
</dbReference>
<gene>
    <name evidence="6" type="ORF">MAE01_15860</name>
</gene>
<dbReference type="OrthoDB" id="6882680at2"/>
<dbReference type="PROSITE" id="PS00687">
    <property type="entry name" value="ALDEHYDE_DEHYDR_GLU"/>
    <property type="match status" value="1"/>
</dbReference>
<dbReference type="SUPFAM" id="SSF53720">
    <property type="entry name" value="ALDH-like"/>
    <property type="match status" value="1"/>
</dbReference>
<dbReference type="InterPro" id="IPR016162">
    <property type="entry name" value="Ald_DH_N"/>
</dbReference>
<keyword evidence="7" id="KW-1185">Reference proteome</keyword>
<dbReference type="InterPro" id="IPR029510">
    <property type="entry name" value="Ald_DH_CS_GLU"/>
</dbReference>
<evidence type="ECO:0000256" key="2">
    <source>
        <dbReference type="ARBA" id="ARBA00023002"/>
    </source>
</evidence>
<dbReference type="PROSITE" id="PS00070">
    <property type="entry name" value="ALDEHYDE_DEHYDR_CYS"/>
    <property type="match status" value="1"/>
</dbReference>
<dbReference type="GO" id="GO:0016620">
    <property type="term" value="F:oxidoreductase activity, acting on the aldehyde or oxo group of donors, NAD or NADP as acceptor"/>
    <property type="evidence" value="ECO:0007669"/>
    <property type="project" value="InterPro"/>
</dbReference>
<dbReference type="FunFam" id="3.40.605.10:FF:000007">
    <property type="entry name" value="NAD/NADP-dependent betaine aldehyde dehydrogenase"/>
    <property type="match status" value="1"/>
</dbReference>
<dbReference type="AlphaFoldDB" id="A0A511AE19"/>
<evidence type="ECO:0000256" key="1">
    <source>
        <dbReference type="ARBA" id="ARBA00009986"/>
    </source>
</evidence>
<sequence length="493" mass="52189">MSHAPLPFEGTVPDIPFLIGGSRTGSDSDEWIEVHSPGHKGTVLARVPRGNAVDADRAVAAARAAFPEWSGRHFNDRSRPLLAIADALQAAAEELAVLVSWETGNALRTQSRGEAMALAAITRYYAGVAGEFKGLTLPAGAGQLSYTQREPLGVVAAIIPWNSPLIIAIVKIVSAIVAGNTLVLKTAEDAPLAVLRLGEIVAEHLPAGVVNVVSGYGAEIGEALVQHPGVAKVSFTGSSAVGTHIAEAAGSRLAHYSLELGGKSPNIVFPDAVNDETLNGILGAMRFTRQGQSCTAGSRLLVHESVYDDVMNGLVDRVSALKVGDPLDEATDMGAIINKKQFDRVLSYMDEGNAQKGIQVPLRGEAVSPGGQEGFYLSPTIFGAVDNSWRIAQEEIFGPVLVAIPWKDREDAIRLANETHYGLAAYIWTQNLDDAVQTANRIDAGWIQVNQGGGQMLGQTYGGYKNSGIGRENSLEGTIEAFTQVKQINIKLG</sequence>
<dbReference type="Proteomes" id="UP000321225">
    <property type="component" value="Unassembled WGS sequence"/>
</dbReference>
<dbReference type="InterPro" id="IPR015590">
    <property type="entry name" value="Aldehyde_DH_dom"/>
</dbReference>
<protein>
    <submittedName>
        <fullName evidence="6">Aldehyde dehydrogenase</fullName>
    </submittedName>
</protein>
<dbReference type="RefSeq" id="WP_147039034.1">
    <property type="nucleotide sequence ID" value="NZ_BJUW01000006.1"/>
</dbReference>
<name>A0A511AE19_9MICO</name>
<evidence type="ECO:0000256" key="4">
    <source>
        <dbReference type="RuleBase" id="RU003345"/>
    </source>
</evidence>
<dbReference type="Pfam" id="PF00171">
    <property type="entry name" value="Aldedh"/>
    <property type="match status" value="1"/>
</dbReference>
<dbReference type="Gene3D" id="3.40.605.10">
    <property type="entry name" value="Aldehyde Dehydrogenase, Chain A, domain 1"/>
    <property type="match status" value="1"/>
</dbReference>
<organism evidence="6 7">
    <name type="scientific">Microbacterium aerolatum</name>
    <dbReference type="NCBI Taxonomy" id="153731"/>
    <lineage>
        <taxon>Bacteria</taxon>
        <taxon>Bacillati</taxon>
        <taxon>Actinomycetota</taxon>
        <taxon>Actinomycetes</taxon>
        <taxon>Micrococcales</taxon>
        <taxon>Microbacteriaceae</taxon>
        <taxon>Microbacterium</taxon>
    </lineage>
</organism>
<comment type="caution">
    <text evidence="6">The sequence shown here is derived from an EMBL/GenBank/DDBJ whole genome shotgun (WGS) entry which is preliminary data.</text>
</comment>